<dbReference type="AlphaFoldDB" id="F0WGN5"/>
<reference evidence="2" key="1">
    <citation type="journal article" date="2011" name="PLoS Biol.">
        <title>Gene gain and loss during evolution of obligate parasitism in the white rust pathogen of Arabidopsis thaliana.</title>
        <authorList>
            <person name="Kemen E."/>
            <person name="Gardiner A."/>
            <person name="Schultz-Larsen T."/>
            <person name="Kemen A.C."/>
            <person name="Balmuth A.L."/>
            <person name="Robert-Seilaniantz A."/>
            <person name="Bailey K."/>
            <person name="Holub E."/>
            <person name="Studholme D.J."/>
            <person name="Maclean D."/>
            <person name="Jones J.D."/>
        </authorList>
    </citation>
    <scope>NUCLEOTIDE SEQUENCE</scope>
</reference>
<dbReference type="EMBL" id="FR824138">
    <property type="protein sequence ID" value="CCA20399.1"/>
    <property type="molecule type" value="Genomic_DNA"/>
</dbReference>
<evidence type="ECO:0000259" key="1">
    <source>
        <dbReference type="Pfam" id="PF07727"/>
    </source>
</evidence>
<sequence length="192" mass="22067">MASSHCDPMGFEDYKAYLTFKTSHMDRRGQRGLHGSDIKIPKNYRQAMQPKHEKLWREAMDTEMTAVKAKEVLSEIPCSEIPPGQQTIRTMQVFDVKTDQLGYVVQFKAQVVARDDKKRPVIYFKDTSSIVARMATFRMFIAVCIIHGLTIYQRDINTAYLNTSLSIQQFLEEVEGYPCKNEGMICIIDKAL</sequence>
<dbReference type="InterPro" id="IPR013103">
    <property type="entry name" value="RVT_2"/>
</dbReference>
<proteinExistence type="predicted"/>
<dbReference type="HOGENOM" id="CLU_1417493_0_0_1"/>
<reference evidence="2" key="2">
    <citation type="submission" date="2011-02" db="EMBL/GenBank/DDBJ databases">
        <authorList>
            <person name="MacLean D."/>
        </authorList>
    </citation>
    <scope>NUCLEOTIDE SEQUENCE</scope>
</reference>
<organism evidence="2">
    <name type="scientific">Albugo laibachii Nc14</name>
    <dbReference type="NCBI Taxonomy" id="890382"/>
    <lineage>
        <taxon>Eukaryota</taxon>
        <taxon>Sar</taxon>
        <taxon>Stramenopiles</taxon>
        <taxon>Oomycota</taxon>
        <taxon>Peronosporomycetes</taxon>
        <taxon>Albuginales</taxon>
        <taxon>Albuginaceae</taxon>
        <taxon>Albugo</taxon>
    </lineage>
</organism>
<name>F0WGN5_9STRA</name>
<dbReference type="Pfam" id="PF07727">
    <property type="entry name" value="RVT_2"/>
    <property type="match status" value="1"/>
</dbReference>
<protein>
    <submittedName>
        <fullName evidence="2">Uncharacterized protein AlNc14C93G5763</fullName>
    </submittedName>
</protein>
<evidence type="ECO:0000313" key="2">
    <source>
        <dbReference type="EMBL" id="CCA20399.1"/>
    </source>
</evidence>
<feature type="domain" description="Reverse transcriptase Ty1/copia-type" evidence="1">
    <location>
        <begin position="80"/>
        <end position="192"/>
    </location>
</feature>
<accession>F0WGN5</accession>
<gene>
    <name evidence="2" type="primary">AlNc14C93G5763</name>
    <name evidence="2" type="ORF">ALNC14_065420</name>
</gene>